<evidence type="ECO:0000256" key="1">
    <source>
        <dbReference type="ARBA" id="ARBA00007769"/>
    </source>
</evidence>
<feature type="domain" description="Isopropylmalate dehydrogenase-like" evidence="2">
    <location>
        <begin position="22"/>
        <end position="319"/>
    </location>
</feature>
<gene>
    <name evidence="3" type="ORF">PAC_06396</name>
</gene>
<dbReference type="STRING" id="576137.A0A1L7WUQ5"/>
<comment type="similarity">
    <text evidence="1">Belongs to the isocitrate and isopropylmalate dehydrogenases family.</text>
</comment>
<dbReference type="InterPro" id="IPR050501">
    <property type="entry name" value="ICDH/IPMDH"/>
</dbReference>
<proteinExistence type="inferred from homology"/>
<dbReference type="Proteomes" id="UP000184330">
    <property type="component" value="Unassembled WGS sequence"/>
</dbReference>
<keyword evidence="4" id="KW-1185">Reference proteome</keyword>
<accession>A0A1L7WUQ5</accession>
<name>A0A1L7WUQ5_9HELO</name>
<dbReference type="SMART" id="SM01329">
    <property type="entry name" value="Iso_dh"/>
    <property type="match status" value="1"/>
</dbReference>
<organism evidence="3 4">
    <name type="scientific">Phialocephala subalpina</name>
    <dbReference type="NCBI Taxonomy" id="576137"/>
    <lineage>
        <taxon>Eukaryota</taxon>
        <taxon>Fungi</taxon>
        <taxon>Dikarya</taxon>
        <taxon>Ascomycota</taxon>
        <taxon>Pezizomycotina</taxon>
        <taxon>Leotiomycetes</taxon>
        <taxon>Helotiales</taxon>
        <taxon>Mollisiaceae</taxon>
        <taxon>Phialocephala</taxon>
        <taxon>Phialocephala fortinii species complex</taxon>
    </lineage>
</organism>
<dbReference type="OrthoDB" id="10261637at2759"/>
<evidence type="ECO:0000313" key="3">
    <source>
        <dbReference type="EMBL" id="CZR56507.1"/>
    </source>
</evidence>
<evidence type="ECO:0000259" key="2">
    <source>
        <dbReference type="SMART" id="SM01329"/>
    </source>
</evidence>
<dbReference type="Gene3D" id="3.40.718.10">
    <property type="entry name" value="Isopropylmalate Dehydrogenase"/>
    <property type="match status" value="1"/>
</dbReference>
<reference evidence="3 4" key="1">
    <citation type="submission" date="2016-03" db="EMBL/GenBank/DDBJ databases">
        <authorList>
            <person name="Ploux O."/>
        </authorList>
    </citation>
    <scope>NUCLEOTIDE SEQUENCE [LARGE SCALE GENOMIC DNA]</scope>
    <source>
        <strain evidence="3 4">UAMH 11012</strain>
    </source>
</reference>
<dbReference type="EMBL" id="FJOG01000008">
    <property type="protein sequence ID" value="CZR56507.1"/>
    <property type="molecule type" value="Genomic_DNA"/>
</dbReference>
<dbReference type="PANTHER" id="PTHR43275:SF2">
    <property type="entry name" value="DEHYDROGENASE, PUTATIVE (AFU_ORTHOLOGUE AFUA_1G04150)-RELATED"/>
    <property type="match status" value="1"/>
</dbReference>
<sequence>MSSIPAQTNEASVIAPPKKYPVNSAMEVVQKVAKTLGTFTIEFDHIPWGTAYYKEHGRYVEENVLEVLSRYYVSLFGFVGAPDVLDHISLWGLLLSIGGPLQLYANVRPVRTFPGTRSRLRDAEEGNIDWLLVRENSEDLGIATEVAIFTYVGTERIMRFAFSAAQARPRKLLTVVTKSNSMRNGMVLRDEVALKVSKGFPDVKRDKMLVNAMTVRMVNNPKSLDTVVGTNLHLDIISDLAAALAGSLGVAPSSNLDLTRESPSLFELVHDSAFDIIGKGVSNPVATIVMEAVENVCSAEVLTKDLRGTAKAKDVTKAVCDELAELASRKK</sequence>
<dbReference type="SUPFAM" id="SSF53659">
    <property type="entry name" value="Isocitrate/Isopropylmalate dehydrogenase-like"/>
    <property type="match status" value="1"/>
</dbReference>
<evidence type="ECO:0000313" key="4">
    <source>
        <dbReference type="Proteomes" id="UP000184330"/>
    </source>
</evidence>
<dbReference type="PANTHER" id="PTHR43275">
    <property type="entry name" value="D-MALATE DEHYDROGENASE [DECARBOXYLATING]"/>
    <property type="match status" value="1"/>
</dbReference>
<dbReference type="AlphaFoldDB" id="A0A1L7WUQ5"/>
<dbReference type="Pfam" id="PF00180">
    <property type="entry name" value="Iso_dh"/>
    <property type="match status" value="1"/>
</dbReference>
<protein>
    <submittedName>
        <fullName evidence="3">Related to isocitrate/isopropylmalate dehydrogenase</fullName>
    </submittedName>
</protein>
<dbReference type="InterPro" id="IPR024084">
    <property type="entry name" value="IsoPropMal-DH-like_dom"/>
</dbReference>